<protein>
    <submittedName>
        <fullName evidence="2">Riboflavin-binding protein RibY</fullName>
    </submittedName>
</protein>
<name>A0A5E4SLI2_9BURK</name>
<dbReference type="RefSeq" id="WP_150683080.1">
    <property type="nucleotide sequence ID" value="NZ_CABPSF010000001.1"/>
</dbReference>
<dbReference type="Gene3D" id="3.40.190.10">
    <property type="entry name" value="Periplasmic binding protein-like II"/>
    <property type="match status" value="2"/>
</dbReference>
<proteinExistence type="predicted"/>
<accession>A0A5E4SLI2</accession>
<evidence type="ECO:0000313" key="2">
    <source>
        <dbReference type="EMBL" id="VVD78211.1"/>
    </source>
</evidence>
<dbReference type="Proteomes" id="UP000333828">
    <property type="component" value="Unassembled WGS sequence"/>
</dbReference>
<dbReference type="SUPFAM" id="SSF53850">
    <property type="entry name" value="Periplasmic binding protein-like II"/>
    <property type="match status" value="1"/>
</dbReference>
<dbReference type="GO" id="GO:0009228">
    <property type="term" value="P:thiamine biosynthetic process"/>
    <property type="evidence" value="ECO:0007669"/>
    <property type="project" value="InterPro"/>
</dbReference>
<dbReference type="InterPro" id="IPR015168">
    <property type="entry name" value="SsuA/THI5"/>
</dbReference>
<gene>
    <name evidence="2" type="primary">ribY_2</name>
    <name evidence="2" type="ORF">PIN31115_00975</name>
</gene>
<sequence>MAMNSKRRQVVQAIGAATAGWMAGSWGSAQAQSKPPGELTLSLDFTVLGRHAPWYVALGKGYFKQAGLNVKIVPGQGTAQAIQALESGIAQFAFSDVVSLALARARGASSARFVAMNYQSAPYAIFSLASGANAGSPDKLTGLEVASGAGSFSPKVIQGFMKQHKLDPASIKFVNVDGSARVSMLLSKKVPAIENFIFSQVGIEKVLPPGQLTTLLLAANGLELYANGLLVKDEMIKAQPDTVRAFVKAAMQGWRDTLADPEGAATVMANYVPGLNHEVAVGEIKLLATLAQSPATQQNGLGWIDADRMKRSLDFIAQNIGITGKAPTAAELYTTEFLPKVGA</sequence>
<dbReference type="EMBL" id="CABPSI010000001">
    <property type="protein sequence ID" value="VVD78211.1"/>
    <property type="molecule type" value="Genomic_DNA"/>
</dbReference>
<organism evidence="2 3">
    <name type="scientific">Pandoraea iniqua</name>
    <dbReference type="NCBI Taxonomy" id="2508288"/>
    <lineage>
        <taxon>Bacteria</taxon>
        <taxon>Pseudomonadati</taxon>
        <taxon>Pseudomonadota</taxon>
        <taxon>Betaproteobacteria</taxon>
        <taxon>Burkholderiales</taxon>
        <taxon>Burkholderiaceae</taxon>
        <taxon>Pandoraea</taxon>
    </lineage>
</organism>
<dbReference type="PANTHER" id="PTHR31528:SF15">
    <property type="entry name" value="RIBOFLAVIN-BINDING PROTEIN RIBY"/>
    <property type="match status" value="1"/>
</dbReference>
<dbReference type="InterPro" id="IPR006311">
    <property type="entry name" value="TAT_signal"/>
</dbReference>
<dbReference type="InterPro" id="IPR027939">
    <property type="entry name" value="NMT1/THI5"/>
</dbReference>
<dbReference type="Pfam" id="PF09084">
    <property type="entry name" value="NMT1"/>
    <property type="match status" value="1"/>
</dbReference>
<evidence type="ECO:0000259" key="1">
    <source>
        <dbReference type="Pfam" id="PF09084"/>
    </source>
</evidence>
<reference evidence="2 3" key="1">
    <citation type="submission" date="2019-08" db="EMBL/GenBank/DDBJ databases">
        <authorList>
            <person name="Peeters C."/>
        </authorList>
    </citation>
    <scope>NUCLEOTIDE SEQUENCE [LARGE SCALE GENOMIC DNA]</scope>
    <source>
        <strain evidence="2 3">LMG 31115</strain>
    </source>
</reference>
<evidence type="ECO:0000313" key="3">
    <source>
        <dbReference type="Proteomes" id="UP000333828"/>
    </source>
</evidence>
<dbReference type="PANTHER" id="PTHR31528">
    <property type="entry name" value="4-AMINO-5-HYDROXYMETHYL-2-METHYLPYRIMIDINE PHOSPHATE SYNTHASE THI11-RELATED"/>
    <property type="match status" value="1"/>
</dbReference>
<dbReference type="PROSITE" id="PS51318">
    <property type="entry name" value="TAT"/>
    <property type="match status" value="1"/>
</dbReference>
<keyword evidence="3" id="KW-1185">Reference proteome</keyword>
<dbReference type="AlphaFoldDB" id="A0A5E4SLI2"/>
<feature type="domain" description="SsuA/THI5-like" evidence="1">
    <location>
        <begin position="50"/>
        <end position="264"/>
    </location>
</feature>